<dbReference type="Pfam" id="PF00571">
    <property type="entry name" value="CBS"/>
    <property type="match status" value="1"/>
</dbReference>
<dbReference type="Proteomes" id="UP000197138">
    <property type="component" value="Unassembled WGS sequence"/>
</dbReference>
<dbReference type="PANTHER" id="PTHR13780">
    <property type="entry name" value="AMP-ACTIVATED PROTEIN KINASE, GAMMA REGULATORY SUBUNIT"/>
    <property type="match status" value="1"/>
</dbReference>
<proteinExistence type="predicted"/>
<organism evidence="5 6">
    <name type="scientific">Punica granatum</name>
    <name type="common">Pomegranate</name>
    <dbReference type="NCBI Taxonomy" id="22663"/>
    <lineage>
        <taxon>Eukaryota</taxon>
        <taxon>Viridiplantae</taxon>
        <taxon>Streptophyta</taxon>
        <taxon>Embryophyta</taxon>
        <taxon>Tracheophyta</taxon>
        <taxon>Spermatophyta</taxon>
        <taxon>Magnoliopsida</taxon>
        <taxon>eudicotyledons</taxon>
        <taxon>Gunneridae</taxon>
        <taxon>Pentapetalae</taxon>
        <taxon>rosids</taxon>
        <taxon>malvids</taxon>
        <taxon>Myrtales</taxon>
        <taxon>Lythraceae</taxon>
        <taxon>Punica</taxon>
    </lineage>
</organism>
<dbReference type="EMBL" id="MTKT01004864">
    <property type="protein sequence ID" value="OWM69622.1"/>
    <property type="molecule type" value="Genomic_DNA"/>
</dbReference>
<dbReference type="Gene3D" id="3.10.580.10">
    <property type="entry name" value="CBS-domain"/>
    <property type="match status" value="1"/>
</dbReference>
<keyword evidence="1" id="KW-0677">Repeat</keyword>
<dbReference type="InterPro" id="IPR000644">
    <property type="entry name" value="CBS_dom"/>
</dbReference>
<dbReference type="InterPro" id="IPR046342">
    <property type="entry name" value="CBS_dom_sf"/>
</dbReference>
<comment type="caution">
    <text evidence="5">The sequence shown here is derived from an EMBL/GenBank/DDBJ whole genome shotgun (WGS) entry which is preliminary data.</text>
</comment>
<evidence type="ECO:0000313" key="6">
    <source>
        <dbReference type="Proteomes" id="UP000197138"/>
    </source>
</evidence>
<feature type="domain" description="CBS" evidence="4">
    <location>
        <begin position="142"/>
        <end position="201"/>
    </location>
</feature>
<evidence type="ECO:0000256" key="3">
    <source>
        <dbReference type="PROSITE-ProRule" id="PRU00703"/>
    </source>
</evidence>
<evidence type="ECO:0000256" key="1">
    <source>
        <dbReference type="ARBA" id="ARBA00022737"/>
    </source>
</evidence>
<dbReference type="GO" id="GO:0005737">
    <property type="term" value="C:cytoplasm"/>
    <property type="evidence" value="ECO:0007669"/>
    <property type="project" value="TreeGrafter"/>
</dbReference>
<dbReference type="SUPFAM" id="SSF54631">
    <property type="entry name" value="CBS-domain pair"/>
    <property type="match status" value="1"/>
</dbReference>
<protein>
    <recommendedName>
        <fullName evidence="4">CBS domain-containing protein</fullName>
    </recommendedName>
</protein>
<dbReference type="GO" id="GO:0005634">
    <property type="term" value="C:nucleus"/>
    <property type="evidence" value="ECO:0007669"/>
    <property type="project" value="TreeGrafter"/>
</dbReference>
<keyword evidence="2 3" id="KW-0129">CBS domain</keyword>
<evidence type="ECO:0000259" key="4">
    <source>
        <dbReference type="PROSITE" id="PS51371"/>
    </source>
</evidence>
<dbReference type="AlphaFoldDB" id="A0A218WC20"/>
<sequence>MIMEPEEHTGTVMKQQYIGIVTMLDILAHIAGDGGERLQLDRKMAVPVTAVIGHCLEIPGLHNGPHVGSPSRRMKEFDDLEENHSCLLDVTGERRRLVGTFSATGLRGCHLATLQSWLFVSALDFTEKISSSPLYAGTGEGTRPRELMTCKNESSLAEVMQKAVDKHVHQVWVVDHHCLLTGIVSLTDIIRVLRGRNLIGLI</sequence>
<dbReference type="SMART" id="SM00116">
    <property type="entry name" value="CBS"/>
    <property type="match status" value="1"/>
</dbReference>
<gene>
    <name evidence="5" type="ORF">CDL15_Pgr014083</name>
</gene>
<evidence type="ECO:0000313" key="5">
    <source>
        <dbReference type="EMBL" id="OWM69622.1"/>
    </source>
</evidence>
<name>A0A218WC20_PUNGR</name>
<accession>A0A218WC20</accession>
<dbReference type="PROSITE" id="PS51371">
    <property type="entry name" value="CBS"/>
    <property type="match status" value="1"/>
</dbReference>
<dbReference type="InterPro" id="IPR050511">
    <property type="entry name" value="AMPK_gamma/SDS23_families"/>
</dbReference>
<evidence type="ECO:0000256" key="2">
    <source>
        <dbReference type="ARBA" id="ARBA00023122"/>
    </source>
</evidence>
<dbReference type="PANTHER" id="PTHR13780:SF101">
    <property type="entry name" value="SNF1-RELATED PROTEIN KINASE REGULATORY SUBUNIT GAMMA-LIKE PV42A"/>
    <property type="match status" value="1"/>
</dbReference>
<reference evidence="6" key="1">
    <citation type="journal article" date="2017" name="Plant J.">
        <title>The pomegranate (Punica granatum L.) genome and the genomics of punicalagin biosynthesis.</title>
        <authorList>
            <person name="Qin G."/>
            <person name="Xu C."/>
            <person name="Ming R."/>
            <person name="Tang H."/>
            <person name="Guyot R."/>
            <person name="Kramer E.M."/>
            <person name="Hu Y."/>
            <person name="Yi X."/>
            <person name="Qi Y."/>
            <person name="Xu X."/>
            <person name="Gao Z."/>
            <person name="Pan H."/>
            <person name="Jian J."/>
            <person name="Tian Y."/>
            <person name="Yue Z."/>
            <person name="Xu Y."/>
        </authorList>
    </citation>
    <scope>NUCLEOTIDE SEQUENCE [LARGE SCALE GENOMIC DNA]</scope>
    <source>
        <strain evidence="6">cv. Dabenzi</strain>
    </source>
</reference>